<dbReference type="EMBL" id="QRDZ01000007">
    <property type="protein sequence ID" value="RED84096.1"/>
    <property type="molecule type" value="Genomic_DNA"/>
</dbReference>
<dbReference type="Proteomes" id="UP000256977">
    <property type="component" value="Unassembled WGS sequence"/>
</dbReference>
<comment type="caution">
    <text evidence="3">The sequence shown here is derived from an EMBL/GenBank/DDBJ whole genome shotgun (WGS) entry which is preliminary data.</text>
</comment>
<proteinExistence type="predicted"/>
<keyword evidence="4" id="KW-1185">Reference proteome</keyword>
<keyword evidence="1" id="KW-0175">Coiled coil</keyword>
<accession>A0A3D9KF05</accession>
<protein>
    <submittedName>
        <fullName evidence="3">Glycosyltransferase involved in cell wall biosynthesis</fullName>
    </submittedName>
</protein>
<evidence type="ECO:0000313" key="4">
    <source>
        <dbReference type="Proteomes" id="UP000256977"/>
    </source>
</evidence>
<evidence type="ECO:0000313" key="3">
    <source>
        <dbReference type="EMBL" id="RED84096.1"/>
    </source>
</evidence>
<dbReference type="Gene3D" id="3.40.50.2000">
    <property type="entry name" value="Glycogen Phosphorylase B"/>
    <property type="match status" value="3"/>
</dbReference>
<name>A0A3D9KF05_9BACL</name>
<reference evidence="3 4" key="1">
    <citation type="submission" date="2018-07" db="EMBL/GenBank/DDBJ databases">
        <title>Genomic Encyclopedia of Type Strains, Phase III (KMG-III): the genomes of soil and plant-associated and newly described type strains.</title>
        <authorList>
            <person name="Whitman W."/>
        </authorList>
    </citation>
    <scope>NUCLEOTIDE SEQUENCE [LARGE SCALE GENOMIC DNA]</scope>
    <source>
        <strain evidence="3 4">CECT 7287</strain>
    </source>
</reference>
<dbReference type="RefSeq" id="WP_116060719.1">
    <property type="nucleotide sequence ID" value="NZ_QRDZ01000007.1"/>
</dbReference>
<dbReference type="SUPFAM" id="SSF53756">
    <property type="entry name" value="UDP-Glycosyltransferase/glycogen phosphorylase"/>
    <property type="match status" value="2"/>
</dbReference>
<dbReference type="AlphaFoldDB" id="A0A3D9KF05"/>
<gene>
    <name evidence="3" type="ORF">DFP98_107204</name>
</gene>
<dbReference type="Pfam" id="PF00534">
    <property type="entry name" value="Glycos_transf_1"/>
    <property type="match status" value="1"/>
</dbReference>
<keyword evidence="3" id="KW-0808">Transferase</keyword>
<dbReference type="GO" id="GO:0016757">
    <property type="term" value="F:glycosyltransferase activity"/>
    <property type="evidence" value="ECO:0007669"/>
    <property type="project" value="InterPro"/>
</dbReference>
<dbReference type="PANTHER" id="PTHR12526">
    <property type="entry name" value="GLYCOSYLTRANSFERASE"/>
    <property type="match status" value="1"/>
</dbReference>
<feature type="domain" description="Glycosyl transferase family 1" evidence="2">
    <location>
        <begin position="645"/>
        <end position="809"/>
    </location>
</feature>
<evidence type="ECO:0000259" key="2">
    <source>
        <dbReference type="Pfam" id="PF00534"/>
    </source>
</evidence>
<sequence>MRDNPEAFAAPTAVQREAEALRRALERFQALIEDQFDSLESRKRTIAELEREEEAGEAAVRQLREEIVRLEGELAKADLLFAPRYRDQSIYYGQFVESPLTDEARRIMQVVQGGDYRGIVVYPIAVHWEPLQRPQQLLIEFARRGYLCFFCEPGGQFRLKERERGLYVVSGQEHLLQALQTCHVLVLNTYLMQNAWADHLPHKTVWYDVLDRVDFFGLYDRNMLAKHYEVLHEADLVTYSARRLAEYVGDRPDAVYLPNAVRPEDFRTESAGKRETPEELNAIVAKNKKIVGYYGAIEEWFDTKLVIELARLPQVEIVLIGHCGISQDPFPDNVHFLGPKPYESLKEYAEHFDALMIPFVVNDLTNAVSPVKFFEYCAIGKPILSTPIAEVLPYAGPGITIVRSGEGLAFDDCFRSLTPDARARLRSIAGSNQWKTRADEIECELESRPGCLKLLANRLHDPHVSVFTATFFDYDGENFYTGGAERYLIDLHEVCEELGVRLDLHQYGNYAWYRKYRNIDVYSLGHGTLDIGEFSMERLNAFNRRYLYAEEGKSLLHIYSAFFQAYPRVAHPSIGISHGVAWDNRGSDYANGEQFWLSNERFIRSAEHLQKIVSVDTNTANWFQTVSYRTGQQMLTIPNYVDPNEFFPVPRKRDGKIRIVYPRRLYEARGLYLTLASTDRILARYPSTEFHFVGKGFDEDVRQIREAMKRWPGRVFCYHRDPDEMHAVYKEADIVLIPTLYSEGTSLSCLEACATGNAVIATRIGGLTDIVIDRFNGLLVGPNAEALEAAIVECLDNPELRRRMGSNALQVSKAFDKASWKERWKKVIRDALGSEELQNDGRAKAEKREPGEIEFRLGPGAKEADWLPEVVGCLKKGMAVFIRGDGGQPPESSFGRLQWIAEETELSFRPTVARFD</sequence>
<dbReference type="OrthoDB" id="179766at2"/>
<dbReference type="InterPro" id="IPR001296">
    <property type="entry name" value="Glyco_trans_1"/>
</dbReference>
<feature type="coiled-coil region" evidence="1">
    <location>
        <begin position="32"/>
        <end position="80"/>
    </location>
</feature>
<organism evidence="3 4">
    <name type="scientific">Cohnella phaseoli</name>
    <dbReference type="NCBI Taxonomy" id="456490"/>
    <lineage>
        <taxon>Bacteria</taxon>
        <taxon>Bacillati</taxon>
        <taxon>Bacillota</taxon>
        <taxon>Bacilli</taxon>
        <taxon>Bacillales</taxon>
        <taxon>Paenibacillaceae</taxon>
        <taxon>Cohnella</taxon>
    </lineage>
</organism>
<dbReference type="CDD" id="cd03801">
    <property type="entry name" value="GT4_PimA-like"/>
    <property type="match status" value="1"/>
</dbReference>
<evidence type="ECO:0000256" key="1">
    <source>
        <dbReference type="SAM" id="Coils"/>
    </source>
</evidence>